<accession>A0ABW7JUZ5</accession>
<dbReference type="GO" id="GO:0032259">
    <property type="term" value="P:methylation"/>
    <property type="evidence" value="ECO:0007669"/>
    <property type="project" value="UniProtKB-KW"/>
</dbReference>
<evidence type="ECO:0000259" key="1">
    <source>
        <dbReference type="Pfam" id="PF08241"/>
    </source>
</evidence>
<keyword evidence="2" id="KW-0808">Transferase</keyword>
<dbReference type="InterPro" id="IPR013216">
    <property type="entry name" value="Methyltransf_11"/>
</dbReference>
<dbReference type="CDD" id="cd02440">
    <property type="entry name" value="AdoMet_MTases"/>
    <property type="match status" value="1"/>
</dbReference>
<evidence type="ECO:0000313" key="2">
    <source>
        <dbReference type="EMBL" id="MFH5211828.1"/>
    </source>
</evidence>
<dbReference type="InterPro" id="IPR050508">
    <property type="entry name" value="Methyltransf_Superfamily"/>
</dbReference>
<dbReference type="InterPro" id="IPR029063">
    <property type="entry name" value="SAM-dependent_MTases_sf"/>
</dbReference>
<dbReference type="EC" id="2.1.1.-" evidence="2"/>
<dbReference type="GO" id="GO:0008168">
    <property type="term" value="F:methyltransferase activity"/>
    <property type="evidence" value="ECO:0007669"/>
    <property type="project" value="UniProtKB-KW"/>
</dbReference>
<organism evidence="2 3">
    <name type="scientific">Antrihabitans spumae</name>
    <dbReference type="NCBI Taxonomy" id="3373370"/>
    <lineage>
        <taxon>Bacteria</taxon>
        <taxon>Bacillati</taxon>
        <taxon>Actinomycetota</taxon>
        <taxon>Actinomycetes</taxon>
        <taxon>Mycobacteriales</taxon>
        <taxon>Nocardiaceae</taxon>
        <taxon>Antrihabitans</taxon>
    </lineage>
</organism>
<proteinExistence type="predicted"/>
<dbReference type="Gene3D" id="3.40.50.150">
    <property type="entry name" value="Vaccinia Virus protein VP39"/>
    <property type="match status" value="1"/>
</dbReference>
<keyword evidence="2" id="KW-0489">Methyltransferase</keyword>
<protein>
    <submittedName>
        <fullName evidence="2">Class I SAM-dependent methyltransferase</fullName>
        <ecNumber evidence="2">2.1.1.-</ecNumber>
    </submittedName>
</protein>
<dbReference type="PANTHER" id="PTHR42912">
    <property type="entry name" value="METHYLTRANSFERASE"/>
    <property type="match status" value="1"/>
</dbReference>
<dbReference type="SUPFAM" id="SSF53335">
    <property type="entry name" value="S-adenosyl-L-methionine-dependent methyltransferases"/>
    <property type="match status" value="1"/>
</dbReference>
<name>A0ABW7JUZ5_9NOCA</name>
<feature type="domain" description="Methyltransferase type 11" evidence="1">
    <location>
        <begin position="49"/>
        <end position="143"/>
    </location>
</feature>
<dbReference type="EMBL" id="JBIMSO010000138">
    <property type="protein sequence ID" value="MFH5211828.1"/>
    <property type="molecule type" value="Genomic_DNA"/>
</dbReference>
<dbReference type="Pfam" id="PF08241">
    <property type="entry name" value="Methyltransf_11"/>
    <property type="match status" value="1"/>
</dbReference>
<dbReference type="RefSeq" id="WP_395118631.1">
    <property type="nucleotide sequence ID" value="NZ_JBIMSO010000138.1"/>
</dbReference>
<dbReference type="Proteomes" id="UP001609175">
    <property type="component" value="Unassembled WGS sequence"/>
</dbReference>
<sequence length="238" mass="25955">MKPRPAVIPSPNIWHWPQVYELENKCQDVDGAIFSALRRRADWTGRDVLDIGCGSGFHLPLFAADAASVIGVEPHRQLVAAAAQRVGHLADVQVRRGSAESLPLSDGSVDIAHARTAYFFGPKSAPGIAEAFRVLRPGGVLMIVDLDATAHPYGGWMRRDLPDYDPDAVETFFTRAGFDTARVDTRWSFPDRESLRSVLGIEFTAATAAFAYASTPGLALDVRYRIHTRSKPSGLLLG</sequence>
<comment type="caution">
    <text evidence="2">The sequence shown here is derived from an EMBL/GenBank/DDBJ whole genome shotgun (WGS) entry which is preliminary data.</text>
</comment>
<evidence type="ECO:0000313" key="3">
    <source>
        <dbReference type="Proteomes" id="UP001609175"/>
    </source>
</evidence>
<reference evidence="2 3" key="1">
    <citation type="submission" date="2024-10" db="EMBL/GenBank/DDBJ databases">
        <authorList>
            <person name="Riesco R."/>
        </authorList>
    </citation>
    <scope>NUCLEOTIDE SEQUENCE [LARGE SCALE GENOMIC DNA]</scope>
    <source>
        <strain evidence="2 3">NCIMB 15449</strain>
    </source>
</reference>
<gene>
    <name evidence="2" type="ORF">ACHIPZ_27035</name>
</gene>